<evidence type="ECO:0000256" key="4">
    <source>
        <dbReference type="RuleBase" id="RU003476"/>
    </source>
</evidence>
<dbReference type="RefSeq" id="WP_190539211.1">
    <property type="nucleotide sequence ID" value="NZ_CAWPNO010000117.1"/>
</dbReference>
<dbReference type="InterPro" id="IPR020084">
    <property type="entry name" value="NUDIX_hydrolase_CS"/>
</dbReference>
<protein>
    <submittedName>
        <fullName evidence="6">NUDIX domain-containing protein</fullName>
    </submittedName>
</protein>
<comment type="similarity">
    <text evidence="4">Belongs to the Nudix hydrolase family.</text>
</comment>
<evidence type="ECO:0000259" key="5">
    <source>
        <dbReference type="PROSITE" id="PS51462"/>
    </source>
</evidence>
<name>A0ABR8A8W1_9CYAN</name>
<feature type="domain" description="Nudix hydrolase" evidence="5">
    <location>
        <begin position="18"/>
        <end position="150"/>
    </location>
</feature>
<dbReference type="PANTHER" id="PTHR43046">
    <property type="entry name" value="GDP-MANNOSE MANNOSYL HYDROLASE"/>
    <property type="match status" value="1"/>
</dbReference>
<dbReference type="PANTHER" id="PTHR43046:SF12">
    <property type="entry name" value="GDP-MANNOSE MANNOSYL HYDROLASE"/>
    <property type="match status" value="1"/>
</dbReference>
<dbReference type="EMBL" id="JACJQH010000008">
    <property type="protein sequence ID" value="MBD2195202.1"/>
    <property type="molecule type" value="Genomic_DNA"/>
</dbReference>
<reference evidence="6 7" key="1">
    <citation type="journal article" date="2020" name="ISME J.">
        <title>Comparative genomics reveals insights into cyanobacterial evolution and habitat adaptation.</title>
        <authorList>
            <person name="Chen M.Y."/>
            <person name="Teng W.K."/>
            <person name="Zhao L."/>
            <person name="Hu C.X."/>
            <person name="Zhou Y.K."/>
            <person name="Han B.P."/>
            <person name="Song L.R."/>
            <person name="Shu W.S."/>
        </authorList>
    </citation>
    <scope>NUCLEOTIDE SEQUENCE [LARGE SCALE GENOMIC DNA]</scope>
    <source>
        <strain evidence="6 7">FACHB-288</strain>
    </source>
</reference>
<evidence type="ECO:0000256" key="1">
    <source>
        <dbReference type="ARBA" id="ARBA00001946"/>
    </source>
</evidence>
<gene>
    <name evidence="6" type="ORF">H6G24_06790</name>
</gene>
<proteinExistence type="inferred from homology"/>
<dbReference type="InterPro" id="IPR000086">
    <property type="entry name" value="NUDIX_hydrolase_dom"/>
</dbReference>
<dbReference type="Pfam" id="PF00293">
    <property type="entry name" value="NUDIX"/>
    <property type="match status" value="1"/>
</dbReference>
<comment type="caution">
    <text evidence="6">The sequence shown here is derived from an EMBL/GenBank/DDBJ whole genome shotgun (WGS) entry which is preliminary data.</text>
</comment>
<dbReference type="SUPFAM" id="SSF55811">
    <property type="entry name" value="Nudix"/>
    <property type="match status" value="1"/>
</dbReference>
<keyword evidence="2 4" id="KW-0378">Hydrolase</keyword>
<sequence>MITNIPIPEPVSNQTEPARLPVVTVAALVKDSNSDRVLIAKTTKWRGLWGIPGGKVEWGESLEAALIREFREEVGLDITNIRWALLQESRLDPQFCKEAHFIMLNYYAESAVVNIIPNEEIVEWEWVSPQAALNYPLNSYTQILIENYLQQINGEP</sequence>
<dbReference type="InterPro" id="IPR020476">
    <property type="entry name" value="Nudix_hydrolase"/>
</dbReference>
<evidence type="ECO:0000256" key="2">
    <source>
        <dbReference type="ARBA" id="ARBA00022801"/>
    </source>
</evidence>
<keyword evidence="7" id="KW-1185">Reference proteome</keyword>
<organism evidence="6 7">
    <name type="scientific">Calothrix parietina FACHB-288</name>
    <dbReference type="NCBI Taxonomy" id="2692896"/>
    <lineage>
        <taxon>Bacteria</taxon>
        <taxon>Bacillati</taxon>
        <taxon>Cyanobacteriota</taxon>
        <taxon>Cyanophyceae</taxon>
        <taxon>Nostocales</taxon>
        <taxon>Calotrichaceae</taxon>
        <taxon>Calothrix</taxon>
    </lineage>
</organism>
<accession>A0ABR8A8W1</accession>
<evidence type="ECO:0000313" key="7">
    <source>
        <dbReference type="Proteomes" id="UP000658514"/>
    </source>
</evidence>
<dbReference type="PROSITE" id="PS00893">
    <property type="entry name" value="NUDIX_BOX"/>
    <property type="match status" value="1"/>
</dbReference>
<keyword evidence="3" id="KW-0460">Magnesium</keyword>
<dbReference type="PRINTS" id="PR00502">
    <property type="entry name" value="NUDIXFAMILY"/>
</dbReference>
<evidence type="ECO:0000313" key="6">
    <source>
        <dbReference type="EMBL" id="MBD2195202.1"/>
    </source>
</evidence>
<comment type="cofactor">
    <cofactor evidence="1">
        <name>Mg(2+)</name>
        <dbReference type="ChEBI" id="CHEBI:18420"/>
    </cofactor>
</comment>
<dbReference type="InterPro" id="IPR015797">
    <property type="entry name" value="NUDIX_hydrolase-like_dom_sf"/>
</dbReference>
<evidence type="ECO:0000256" key="3">
    <source>
        <dbReference type="ARBA" id="ARBA00022842"/>
    </source>
</evidence>
<dbReference type="Proteomes" id="UP000658514">
    <property type="component" value="Unassembled WGS sequence"/>
</dbReference>
<dbReference type="Gene3D" id="3.90.79.10">
    <property type="entry name" value="Nucleoside Triphosphate Pyrophosphohydrolase"/>
    <property type="match status" value="1"/>
</dbReference>
<dbReference type="PROSITE" id="PS51462">
    <property type="entry name" value="NUDIX"/>
    <property type="match status" value="1"/>
</dbReference>